<proteinExistence type="predicted"/>
<dbReference type="Proteomes" id="UP001432322">
    <property type="component" value="Unassembled WGS sequence"/>
</dbReference>
<evidence type="ECO:0000313" key="1">
    <source>
        <dbReference type="EMBL" id="GMT33976.1"/>
    </source>
</evidence>
<evidence type="ECO:0000313" key="2">
    <source>
        <dbReference type="Proteomes" id="UP001432322"/>
    </source>
</evidence>
<name>A0AAV5WNX1_9BILA</name>
<feature type="non-terminal residue" evidence="1">
    <location>
        <position position="1"/>
    </location>
</feature>
<dbReference type="PANTHER" id="PTHR41349">
    <property type="match status" value="1"/>
</dbReference>
<dbReference type="EMBL" id="BTSY01000006">
    <property type="protein sequence ID" value="GMT33976.1"/>
    <property type="molecule type" value="Genomic_DNA"/>
</dbReference>
<dbReference type="AlphaFoldDB" id="A0AAV5WNX1"/>
<dbReference type="PANTHER" id="PTHR41349:SF1">
    <property type="entry name" value="PROTEIN CBG08683"/>
    <property type="match status" value="1"/>
</dbReference>
<sequence length="70" mass="8072">ETALFTRHKIGNGSITQVSRGIHARIKLNDEQQISIWSMHLDYRAYGPYKARDDIKTTAQEIVDNEIRNS</sequence>
<comment type="caution">
    <text evidence="1">The sequence shown here is derived from an EMBL/GenBank/DDBJ whole genome shotgun (WGS) entry which is preliminary data.</text>
</comment>
<organism evidence="1 2">
    <name type="scientific">Pristionchus fissidentatus</name>
    <dbReference type="NCBI Taxonomy" id="1538716"/>
    <lineage>
        <taxon>Eukaryota</taxon>
        <taxon>Metazoa</taxon>
        <taxon>Ecdysozoa</taxon>
        <taxon>Nematoda</taxon>
        <taxon>Chromadorea</taxon>
        <taxon>Rhabditida</taxon>
        <taxon>Rhabditina</taxon>
        <taxon>Diplogasteromorpha</taxon>
        <taxon>Diplogasteroidea</taxon>
        <taxon>Neodiplogasteridae</taxon>
        <taxon>Pristionchus</taxon>
    </lineage>
</organism>
<reference evidence="1" key="1">
    <citation type="submission" date="2023-10" db="EMBL/GenBank/DDBJ databases">
        <title>Genome assembly of Pristionchus species.</title>
        <authorList>
            <person name="Yoshida K."/>
            <person name="Sommer R.J."/>
        </authorList>
    </citation>
    <scope>NUCLEOTIDE SEQUENCE</scope>
    <source>
        <strain evidence="1">RS5133</strain>
    </source>
</reference>
<feature type="non-terminal residue" evidence="1">
    <location>
        <position position="70"/>
    </location>
</feature>
<protein>
    <submittedName>
        <fullName evidence="1">Uncharacterized protein</fullName>
    </submittedName>
</protein>
<accession>A0AAV5WNX1</accession>
<keyword evidence="2" id="KW-1185">Reference proteome</keyword>
<gene>
    <name evidence="1" type="ORF">PFISCL1PPCAC_25273</name>
</gene>